<keyword evidence="5" id="KW-0648">Protein biosynthesis</keyword>
<feature type="binding site" evidence="6">
    <location>
        <begin position="291"/>
        <end position="292"/>
    </location>
    <ligand>
        <name>L-histidine</name>
        <dbReference type="ChEBI" id="CHEBI:57595"/>
    </ligand>
</feature>
<gene>
    <name evidence="5" type="primary">hisS</name>
    <name evidence="9" type="ORF">COT80_02915</name>
</gene>
<dbReference type="Pfam" id="PF03129">
    <property type="entry name" value="HGTP_anticodon"/>
    <property type="match status" value="1"/>
</dbReference>
<evidence type="ECO:0000313" key="10">
    <source>
        <dbReference type="Proteomes" id="UP000229056"/>
    </source>
</evidence>
<dbReference type="SUPFAM" id="SSF55681">
    <property type="entry name" value="Class II aaRS and biotin synthetases"/>
    <property type="match status" value="1"/>
</dbReference>
<keyword evidence="2 5" id="KW-0547">Nucleotide-binding</keyword>
<dbReference type="GO" id="GO:0005524">
    <property type="term" value="F:ATP binding"/>
    <property type="evidence" value="ECO:0007669"/>
    <property type="project" value="UniProtKB-UniRule"/>
</dbReference>
<dbReference type="AlphaFoldDB" id="A0A2H0W353"/>
<feature type="binding site" evidence="6">
    <location>
        <position position="287"/>
    </location>
    <ligand>
        <name>L-histidine</name>
        <dbReference type="ChEBI" id="CHEBI:57595"/>
    </ligand>
</feature>
<feature type="compositionally biased region" description="Basic and acidic residues" evidence="7">
    <location>
        <begin position="10"/>
        <end position="24"/>
    </location>
</feature>
<dbReference type="Pfam" id="PF13393">
    <property type="entry name" value="tRNA-synt_His"/>
    <property type="match status" value="1"/>
</dbReference>
<evidence type="ECO:0000256" key="6">
    <source>
        <dbReference type="PIRSR" id="PIRSR001549-1"/>
    </source>
</evidence>
<feature type="domain" description="Aminoacyl-transfer RNA synthetases class-II family profile" evidence="8">
    <location>
        <begin position="29"/>
        <end position="346"/>
    </location>
</feature>
<evidence type="ECO:0000256" key="5">
    <source>
        <dbReference type="HAMAP-Rule" id="MF_00127"/>
    </source>
</evidence>
<evidence type="ECO:0000256" key="3">
    <source>
        <dbReference type="ARBA" id="ARBA00023146"/>
    </source>
</evidence>
<dbReference type="EMBL" id="PEZY01000012">
    <property type="protein sequence ID" value="PIS05697.1"/>
    <property type="molecule type" value="Genomic_DNA"/>
</dbReference>
<keyword evidence="3 5" id="KW-0030">Aminoacyl-tRNA synthetase</keyword>
<sequence>MPKKKVVITKKTDKPAEKKVAKEVKKTKRSKKDLITVTGMRDILPQDQRYWEKVRAVAKQISKDYGYDRIDTPILEYADLFTRGIGSQTDVVEKEMFAFTDQGGDDLALRPEGTASVVRAYIQHGMLNNTQPVKFFYMGPLFRHEKPQSGRYRQFFQFGFEAIGEDNPALDAQLILMGWNALNDLGIESVIQVNSIGCRDCREEYKKALVKYYKTKSKSLCESCKTRISKNPLRLLDCKEDSCKEIKKDAPQILDYLDNNCKDHFMKVIGYLDELDLPYVLSPFTVRGLDYYTRTIFEYWAVDDSEGKNALGGGGRYDSLVKILGGREETPACGLAMGVDRIVAKMREKNIEVAEERIDVFVAQLGDAAKKKAMVMYETLRKNGSFTVSQAFHKDSLKKQLEIANKMRVKFTVIIGQKEVGDGTIMLRDMQGGVQEVIDFNKIERELKKRLEKYREGAVIDLTQGEENNNKMSGNVSGGINENEEKNEEIEATERLDLE</sequence>
<dbReference type="GO" id="GO:0005737">
    <property type="term" value="C:cytoplasm"/>
    <property type="evidence" value="ECO:0007669"/>
    <property type="project" value="UniProtKB-SubCell"/>
</dbReference>
<feature type="region of interest" description="Disordered" evidence="7">
    <location>
        <begin position="1"/>
        <end position="25"/>
    </location>
</feature>
<dbReference type="NCBIfam" id="TIGR00442">
    <property type="entry name" value="hisS"/>
    <property type="match status" value="1"/>
</dbReference>
<feature type="region of interest" description="Disordered" evidence="7">
    <location>
        <begin position="465"/>
        <end position="499"/>
    </location>
</feature>
<dbReference type="CDD" id="cd00773">
    <property type="entry name" value="HisRS-like_core"/>
    <property type="match status" value="1"/>
</dbReference>
<dbReference type="GO" id="GO:0004821">
    <property type="term" value="F:histidine-tRNA ligase activity"/>
    <property type="evidence" value="ECO:0007669"/>
    <property type="project" value="UniProtKB-UniRule"/>
</dbReference>
<comment type="similarity">
    <text evidence="1 5">Belongs to the class-II aminoacyl-tRNA synthetase family.</text>
</comment>
<dbReference type="InterPro" id="IPR004516">
    <property type="entry name" value="HisRS/HisZ"/>
</dbReference>
<name>A0A2H0W353_9BACT</name>
<feature type="binding site" evidence="6">
    <location>
        <position position="157"/>
    </location>
    <ligand>
        <name>L-histidine</name>
        <dbReference type="ChEBI" id="CHEBI:57595"/>
    </ligand>
</feature>
<comment type="caution">
    <text evidence="9">The sequence shown here is derived from an EMBL/GenBank/DDBJ whole genome shotgun (WGS) entry which is preliminary data.</text>
</comment>
<protein>
    <recommendedName>
        <fullName evidence="5">Histidine--tRNA ligase</fullName>
        <ecNumber evidence="5">6.1.1.21</ecNumber>
    </recommendedName>
    <alternativeName>
        <fullName evidence="5">Histidyl-tRNA synthetase</fullName>
        <shortName evidence="5">HisRS</shortName>
    </alternativeName>
</protein>
<dbReference type="GO" id="GO:0006427">
    <property type="term" value="P:histidyl-tRNA aminoacylation"/>
    <property type="evidence" value="ECO:0007669"/>
    <property type="project" value="UniProtKB-UniRule"/>
</dbReference>
<dbReference type="InterPro" id="IPR015807">
    <property type="entry name" value="His-tRNA-ligase"/>
</dbReference>
<dbReference type="SUPFAM" id="SSF52954">
    <property type="entry name" value="Class II aaRS ABD-related"/>
    <property type="match status" value="1"/>
</dbReference>
<evidence type="ECO:0000259" key="8">
    <source>
        <dbReference type="PROSITE" id="PS50862"/>
    </source>
</evidence>
<keyword evidence="5" id="KW-0963">Cytoplasm</keyword>
<evidence type="ECO:0000256" key="4">
    <source>
        <dbReference type="ARBA" id="ARBA00047639"/>
    </source>
</evidence>
<feature type="binding site" evidence="6">
    <location>
        <position position="143"/>
    </location>
    <ligand>
        <name>L-histidine</name>
        <dbReference type="ChEBI" id="CHEBI:57595"/>
    </ligand>
</feature>
<feature type="binding site" evidence="6">
    <location>
        <position position="161"/>
    </location>
    <ligand>
        <name>L-histidine</name>
        <dbReference type="ChEBI" id="CHEBI:57595"/>
    </ligand>
</feature>
<dbReference type="InterPro" id="IPR036621">
    <property type="entry name" value="Anticodon-bd_dom_sf"/>
</dbReference>
<proteinExistence type="inferred from homology"/>
<dbReference type="InterPro" id="IPR006195">
    <property type="entry name" value="aa-tRNA-synth_II"/>
</dbReference>
<evidence type="ECO:0000256" key="1">
    <source>
        <dbReference type="ARBA" id="ARBA00008226"/>
    </source>
</evidence>
<dbReference type="InterPro" id="IPR004154">
    <property type="entry name" value="Anticodon-bd"/>
</dbReference>
<keyword evidence="5 9" id="KW-0436">Ligase</keyword>
<dbReference type="InterPro" id="IPR041715">
    <property type="entry name" value="HisRS-like_core"/>
</dbReference>
<keyword evidence="5" id="KW-0067">ATP-binding</keyword>
<comment type="subcellular location">
    <subcellularLocation>
        <location evidence="5">Cytoplasm</location>
    </subcellularLocation>
</comment>
<organism evidence="9 10">
    <name type="scientific">Candidatus Buchananbacteria bacterium CG10_big_fil_rev_8_21_14_0_10_33_19</name>
    <dbReference type="NCBI Taxonomy" id="1974525"/>
    <lineage>
        <taxon>Bacteria</taxon>
        <taxon>Candidatus Buchananiibacteriota</taxon>
    </lineage>
</organism>
<evidence type="ECO:0000256" key="2">
    <source>
        <dbReference type="ARBA" id="ARBA00022741"/>
    </source>
</evidence>
<evidence type="ECO:0000313" key="9">
    <source>
        <dbReference type="EMBL" id="PIS05697.1"/>
    </source>
</evidence>
<dbReference type="PROSITE" id="PS50862">
    <property type="entry name" value="AA_TRNA_LIGASE_II"/>
    <property type="match status" value="1"/>
</dbReference>
<feature type="compositionally biased region" description="Polar residues" evidence="7">
    <location>
        <begin position="465"/>
        <end position="475"/>
    </location>
</feature>
<dbReference type="PANTHER" id="PTHR43707:SF1">
    <property type="entry name" value="HISTIDINE--TRNA LIGASE, MITOCHONDRIAL-RELATED"/>
    <property type="match status" value="1"/>
</dbReference>
<accession>A0A2H0W353</accession>
<reference evidence="10" key="1">
    <citation type="submission" date="2017-09" db="EMBL/GenBank/DDBJ databases">
        <title>Depth-based differentiation of microbial function through sediment-hosted aquifers and enrichment of novel symbionts in the deep terrestrial subsurface.</title>
        <authorList>
            <person name="Probst A.J."/>
            <person name="Ladd B."/>
            <person name="Jarett J.K."/>
            <person name="Geller-Mcgrath D.E."/>
            <person name="Sieber C.M.K."/>
            <person name="Emerson J.B."/>
            <person name="Anantharaman K."/>
            <person name="Thomas B.C."/>
            <person name="Malmstrom R."/>
            <person name="Stieglmeier M."/>
            <person name="Klingl A."/>
            <person name="Woyke T."/>
            <person name="Ryan C.M."/>
            <person name="Banfield J.F."/>
        </authorList>
    </citation>
    <scope>NUCLEOTIDE SEQUENCE [LARGE SCALE GENOMIC DNA]</scope>
</reference>
<evidence type="ECO:0000256" key="7">
    <source>
        <dbReference type="SAM" id="MobiDB-lite"/>
    </source>
</evidence>
<comment type="catalytic activity">
    <reaction evidence="4 5">
        <text>tRNA(His) + L-histidine + ATP = L-histidyl-tRNA(His) + AMP + diphosphate + H(+)</text>
        <dbReference type="Rhea" id="RHEA:17313"/>
        <dbReference type="Rhea" id="RHEA-COMP:9665"/>
        <dbReference type="Rhea" id="RHEA-COMP:9689"/>
        <dbReference type="ChEBI" id="CHEBI:15378"/>
        <dbReference type="ChEBI" id="CHEBI:30616"/>
        <dbReference type="ChEBI" id="CHEBI:33019"/>
        <dbReference type="ChEBI" id="CHEBI:57595"/>
        <dbReference type="ChEBI" id="CHEBI:78442"/>
        <dbReference type="ChEBI" id="CHEBI:78527"/>
        <dbReference type="ChEBI" id="CHEBI:456215"/>
        <dbReference type="EC" id="6.1.1.21"/>
    </reaction>
</comment>
<comment type="subunit">
    <text evidence="5">Homodimer.</text>
</comment>
<feature type="binding site" evidence="6">
    <location>
        <begin position="112"/>
        <end position="114"/>
    </location>
    <ligand>
        <name>L-histidine</name>
        <dbReference type="ChEBI" id="CHEBI:57595"/>
    </ligand>
</feature>
<dbReference type="HAMAP" id="MF_00127">
    <property type="entry name" value="His_tRNA_synth"/>
    <property type="match status" value="1"/>
</dbReference>
<dbReference type="PANTHER" id="PTHR43707">
    <property type="entry name" value="HISTIDYL-TRNA SYNTHETASE"/>
    <property type="match status" value="1"/>
</dbReference>
<dbReference type="PIRSF" id="PIRSF001549">
    <property type="entry name" value="His-tRNA_synth"/>
    <property type="match status" value="1"/>
</dbReference>
<dbReference type="Proteomes" id="UP000229056">
    <property type="component" value="Unassembled WGS sequence"/>
</dbReference>
<dbReference type="Gene3D" id="3.30.930.10">
    <property type="entry name" value="Bira Bifunctional Protein, Domain 2"/>
    <property type="match status" value="1"/>
</dbReference>
<dbReference type="EC" id="6.1.1.21" evidence="5"/>
<dbReference type="Gene3D" id="3.40.50.800">
    <property type="entry name" value="Anticodon-binding domain"/>
    <property type="match status" value="1"/>
</dbReference>
<dbReference type="InterPro" id="IPR045864">
    <property type="entry name" value="aa-tRNA-synth_II/BPL/LPL"/>
</dbReference>